<comment type="caution">
    <text evidence="12">The sequence shown here is derived from an EMBL/GenBank/DDBJ whole genome shotgun (WGS) entry which is preliminary data.</text>
</comment>
<protein>
    <recommendedName>
        <fullName evidence="4">2-oxoglutarate-dependent ethylene/succinate-forming enzyme</fullName>
        <ecNumber evidence="3">1.13.12.19</ecNumber>
        <ecNumber evidence="2">1.14.20.7</ecNumber>
    </recommendedName>
    <alternativeName>
        <fullName evidence="6">2-oxoglutarate dioxygenase (ethylene-forming)</fullName>
    </alternativeName>
    <alternativeName>
        <fullName evidence="7">2-oxoglutarate/L-arginine monooxygenase/decarboxylase (succinate-forming)</fullName>
    </alternativeName>
</protein>
<organism evidence="12 13">
    <name type="scientific">Roseovarius ramblicola</name>
    <dbReference type="NCBI Taxonomy" id="2022336"/>
    <lineage>
        <taxon>Bacteria</taxon>
        <taxon>Pseudomonadati</taxon>
        <taxon>Pseudomonadota</taxon>
        <taxon>Alphaproteobacteria</taxon>
        <taxon>Rhodobacterales</taxon>
        <taxon>Roseobacteraceae</taxon>
        <taxon>Roseovarius</taxon>
    </lineage>
</organism>
<evidence type="ECO:0000256" key="9">
    <source>
        <dbReference type="ARBA" id="ARBA00049359"/>
    </source>
</evidence>
<evidence type="ECO:0000256" key="8">
    <source>
        <dbReference type="ARBA" id="ARBA00047725"/>
    </source>
</evidence>
<evidence type="ECO:0000256" key="4">
    <source>
        <dbReference type="ARBA" id="ARBA00019045"/>
    </source>
</evidence>
<dbReference type="Pfam" id="PF03171">
    <property type="entry name" value="2OG-FeII_Oxy"/>
    <property type="match status" value="1"/>
</dbReference>
<comment type="catalytic activity">
    <reaction evidence="8">
        <text>2-oxoglutarate + O2 + 2 H(+) = ethene + 3 CO2 + H2O</text>
        <dbReference type="Rhea" id="RHEA:31523"/>
        <dbReference type="ChEBI" id="CHEBI:15377"/>
        <dbReference type="ChEBI" id="CHEBI:15378"/>
        <dbReference type="ChEBI" id="CHEBI:15379"/>
        <dbReference type="ChEBI" id="CHEBI:16526"/>
        <dbReference type="ChEBI" id="CHEBI:16810"/>
        <dbReference type="ChEBI" id="CHEBI:18153"/>
        <dbReference type="EC" id="1.13.12.19"/>
    </reaction>
</comment>
<feature type="domain" description="Fe2OG dioxygenase" evidence="11">
    <location>
        <begin position="147"/>
        <end position="243"/>
    </location>
</feature>
<keyword evidence="5" id="KW-0266">Ethylene biosynthesis</keyword>
<reference evidence="12 13" key="1">
    <citation type="submission" date="2024-09" db="EMBL/GenBank/DDBJ databases">
        <authorList>
            <person name="Sun Q."/>
            <person name="Mori K."/>
        </authorList>
    </citation>
    <scope>NUCLEOTIDE SEQUENCE [LARGE SCALE GENOMIC DNA]</scope>
    <source>
        <strain evidence="12 13">CECT 9424</strain>
    </source>
</reference>
<evidence type="ECO:0000256" key="7">
    <source>
        <dbReference type="ARBA" id="ARBA00031282"/>
    </source>
</evidence>
<dbReference type="Proteomes" id="UP001589670">
    <property type="component" value="Unassembled WGS sequence"/>
</dbReference>
<comment type="catalytic activity">
    <reaction evidence="9">
        <text>L-arginine + 2-oxoglutarate + O2 = guanidine + L-glutamate 5-semialdehyde + succinate + CO2</text>
        <dbReference type="Rhea" id="RHEA:31535"/>
        <dbReference type="ChEBI" id="CHEBI:15379"/>
        <dbReference type="ChEBI" id="CHEBI:16526"/>
        <dbReference type="ChEBI" id="CHEBI:16810"/>
        <dbReference type="ChEBI" id="CHEBI:30031"/>
        <dbReference type="ChEBI" id="CHEBI:30087"/>
        <dbReference type="ChEBI" id="CHEBI:32682"/>
        <dbReference type="ChEBI" id="CHEBI:58066"/>
        <dbReference type="EC" id="1.14.20.7"/>
    </reaction>
</comment>
<dbReference type="EMBL" id="JBHMEC010000011">
    <property type="protein sequence ID" value="MFB9149506.1"/>
    <property type="molecule type" value="Genomic_DNA"/>
</dbReference>
<keyword evidence="13" id="KW-1185">Reference proteome</keyword>
<dbReference type="InterPro" id="IPR044861">
    <property type="entry name" value="IPNS-like_FE2OG_OXY"/>
</dbReference>
<evidence type="ECO:0000256" key="1">
    <source>
        <dbReference type="ARBA" id="ARBA00004767"/>
    </source>
</evidence>
<evidence type="ECO:0000256" key="3">
    <source>
        <dbReference type="ARBA" id="ARBA00012531"/>
    </source>
</evidence>
<evidence type="ECO:0000313" key="12">
    <source>
        <dbReference type="EMBL" id="MFB9149506.1"/>
    </source>
</evidence>
<dbReference type="Gene3D" id="2.60.120.330">
    <property type="entry name" value="B-lactam Antibiotic, Isopenicillin N Synthase, Chain"/>
    <property type="match status" value="1"/>
</dbReference>
<gene>
    <name evidence="12" type="ORF">ACFFU4_07040</name>
</gene>
<comment type="similarity">
    <text evidence="10">Belongs to the iron/ascorbate-dependent oxidoreductase family.</text>
</comment>
<dbReference type="PANTHER" id="PTHR47990">
    <property type="entry name" value="2-OXOGLUTARATE (2OG) AND FE(II)-DEPENDENT OXYGENASE SUPERFAMILY PROTEIN-RELATED"/>
    <property type="match status" value="1"/>
</dbReference>
<keyword evidence="10" id="KW-0560">Oxidoreductase</keyword>
<evidence type="ECO:0000256" key="10">
    <source>
        <dbReference type="RuleBase" id="RU003682"/>
    </source>
</evidence>
<accession>A0ABV5HZT9</accession>
<keyword evidence="10" id="KW-0408">Iron</keyword>
<proteinExistence type="inferred from homology"/>
<comment type="pathway">
    <text evidence="1">Alkene biosynthesis; ethylene biosynthesis via 2-oxoglutarate.</text>
</comment>
<dbReference type="EC" id="1.13.12.19" evidence="3"/>
<evidence type="ECO:0000313" key="13">
    <source>
        <dbReference type="Proteomes" id="UP001589670"/>
    </source>
</evidence>
<dbReference type="PROSITE" id="PS51471">
    <property type="entry name" value="FE2OG_OXY"/>
    <property type="match status" value="1"/>
</dbReference>
<dbReference type="InterPro" id="IPR027443">
    <property type="entry name" value="IPNS-like_sf"/>
</dbReference>
<evidence type="ECO:0000256" key="5">
    <source>
        <dbReference type="ARBA" id="ARBA00022666"/>
    </source>
</evidence>
<dbReference type="RefSeq" id="WP_377068490.1">
    <property type="nucleotide sequence ID" value="NZ_JBHMEC010000011.1"/>
</dbReference>
<name>A0ABV5HZT9_9RHOB</name>
<dbReference type="InterPro" id="IPR050231">
    <property type="entry name" value="Iron_ascorbate_oxido_reductase"/>
</dbReference>
<dbReference type="EC" id="1.14.20.7" evidence="2"/>
<dbReference type="InterPro" id="IPR005123">
    <property type="entry name" value="Oxoglu/Fe-dep_dioxygenase_dom"/>
</dbReference>
<dbReference type="SUPFAM" id="SSF51197">
    <property type="entry name" value="Clavaminate synthase-like"/>
    <property type="match status" value="1"/>
</dbReference>
<keyword evidence="10" id="KW-0479">Metal-binding</keyword>
<sequence length="310" mass="34269">MAQHSQHREDFQTHGFSRINLSPAEIKLFRAGVKAARDLHAADNGERARLGLGTVFGMRGYTGYELQPTKHLSAAEKERRYYSFEYGHEDQNQSDELSEFLRAANIWPDQNDLHKNICIEMQALMKDVAVDVILQVARQSEAKIREMFAFPSGNTRLLRYSGATDDNIPYHHDYEFVTLIYSTSPSLLVKHAGETIRANESEESLIVLPGDALARLSGGEIKATVHGAAPRSERFSIVYFLCSGANVWLSAKGDICHHGSAGAAFSPAEHLAGMHLANNAVLRKICRSPYLQSLIPAGKSNPFLASGIDD</sequence>
<evidence type="ECO:0000256" key="2">
    <source>
        <dbReference type="ARBA" id="ARBA00012293"/>
    </source>
</evidence>
<evidence type="ECO:0000259" key="11">
    <source>
        <dbReference type="PROSITE" id="PS51471"/>
    </source>
</evidence>
<evidence type="ECO:0000256" key="6">
    <source>
        <dbReference type="ARBA" id="ARBA00031011"/>
    </source>
</evidence>